<dbReference type="SUPFAM" id="SSF53474">
    <property type="entry name" value="alpha/beta-Hydrolases"/>
    <property type="match status" value="1"/>
</dbReference>
<sequence length="328" mass="37106">MEKLKRFRGGLAGRLVNNLSNSFRDLHRCGEHRSNKATFIEMGIQLSGFKHALAEPAAYDELIRTARQTNAQRYELPQVTFDVKLRQLKHYRIPVYVLNERGINQRVIVYLAGGAYIQPADKTHWQYLNRLAQATGARIYVPIYSLAPQHNFRAAYQEVAQLYGNLYQQAPASDITLMGDSAGAGLALGFSEYLGQRGLPQPGHLILISPWLDLDLANPVIGRYEHDDVTLACYGLRRIADLWAGDTNHRDYRLSPLDGNLDQLCDVHVYAGTREIMYPDAARLVERLKNSRIPVNFTVGRGMFHIYPLYPVPEADVVMKQVVKIVNS</sequence>
<keyword evidence="1 3" id="KW-0378">Hydrolase</keyword>
<organism evidence="3 4">
    <name type="scientific">Limosilactobacillus pontis</name>
    <dbReference type="NCBI Taxonomy" id="35787"/>
    <lineage>
        <taxon>Bacteria</taxon>
        <taxon>Bacillati</taxon>
        <taxon>Bacillota</taxon>
        <taxon>Bacilli</taxon>
        <taxon>Lactobacillales</taxon>
        <taxon>Lactobacillaceae</taxon>
        <taxon>Limosilactobacillus</taxon>
    </lineage>
</organism>
<comment type="caution">
    <text evidence="3">The sequence shown here is derived from an EMBL/GenBank/DDBJ whole genome shotgun (WGS) entry which is preliminary data.</text>
</comment>
<dbReference type="InterPro" id="IPR029058">
    <property type="entry name" value="AB_hydrolase_fold"/>
</dbReference>
<dbReference type="Pfam" id="PF07859">
    <property type="entry name" value="Abhydrolase_3"/>
    <property type="match status" value="1"/>
</dbReference>
<dbReference type="InterPro" id="IPR013094">
    <property type="entry name" value="AB_hydrolase_3"/>
</dbReference>
<reference evidence="3 4" key="1">
    <citation type="submission" date="2017-09" db="EMBL/GenBank/DDBJ databases">
        <title>Bacterial strain isolated from the female urinary microbiota.</title>
        <authorList>
            <person name="Thomas-White K."/>
            <person name="Kumar N."/>
            <person name="Forster S."/>
            <person name="Putonti C."/>
            <person name="Lawley T."/>
            <person name="Wolfe A.J."/>
        </authorList>
    </citation>
    <scope>NUCLEOTIDE SEQUENCE [LARGE SCALE GENOMIC DNA]</scope>
    <source>
        <strain evidence="3 4">UMB0683</strain>
    </source>
</reference>
<dbReference type="EMBL" id="PNFV01000004">
    <property type="protein sequence ID" value="PMB82623.1"/>
    <property type="molecule type" value="Genomic_DNA"/>
</dbReference>
<name>A0A2J6NMT1_9LACO</name>
<dbReference type="PANTHER" id="PTHR48081:SF8">
    <property type="entry name" value="ALPHA_BETA HYDROLASE FOLD-3 DOMAIN-CONTAINING PROTEIN-RELATED"/>
    <property type="match status" value="1"/>
</dbReference>
<dbReference type="OrthoDB" id="9815425at2"/>
<dbReference type="PANTHER" id="PTHR48081">
    <property type="entry name" value="AB HYDROLASE SUPERFAMILY PROTEIN C4A8.06C"/>
    <property type="match status" value="1"/>
</dbReference>
<feature type="domain" description="Alpha/beta hydrolase fold-3" evidence="2">
    <location>
        <begin position="108"/>
        <end position="307"/>
    </location>
</feature>
<dbReference type="InterPro" id="IPR050300">
    <property type="entry name" value="GDXG_lipolytic_enzyme"/>
</dbReference>
<evidence type="ECO:0000259" key="2">
    <source>
        <dbReference type="Pfam" id="PF07859"/>
    </source>
</evidence>
<gene>
    <name evidence="3" type="ORF">CK797_04095</name>
</gene>
<evidence type="ECO:0000313" key="4">
    <source>
        <dbReference type="Proteomes" id="UP000239920"/>
    </source>
</evidence>
<dbReference type="RefSeq" id="WP_104688532.1">
    <property type="nucleotide sequence ID" value="NZ_PNFV01000004.1"/>
</dbReference>
<evidence type="ECO:0000313" key="3">
    <source>
        <dbReference type="EMBL" id="PMB82623.1"/>
    </source>
</evidence>
<evidence type="ECO:0000256" key="1">
    <source>
        <dbReference type="ARBA" id="ARBA00022801"/>
    </source>
</evidence>
<protein>
    <submittedName>
        <fullName evidence="3">Alpha/beta hydrolase</fullName>
    </submittedName>
</protein>
<dbReference type="Gene3D" id="3.40.50.1820">
    <property type="entry name" value="alpha/beta hydrolase"/>
    <property type="match status" value="1"/>
</dbReference>
<proteinExistence type="predicted"/>
<dbReference type="AlphaFoldDB" id="A0A2J6NMT1"/>
<dbReference type="Proteomes" id="UP000239920">
    <property type="component" value="Unassembled WGS sequence"/>
</dbReference>
<dbReference type="GO" id="GO:0016787">
    <property type="term" value="F:hydrolase activity"/>
    <property type="evidence" value="ECO:0007669"/>
    <property type="project" value="UniProtKB-KW"/>
</dbReference>
<accession>A0A2J6NMT1</accession>